<dbReference type="GO" id="GO:0005634">
    <property type="term" value="C:nucleus"/>
    <property type="evidence" value="ECO:0007669"/>
    <property type="project" value="TreeGrafter"/>
</dbReference>
<evidence type="ECO:0000256" key="2">
    <source>
        <dbReference type="ARBA" id="ARBA00022603"/>
    </source>
</evidence>
<comment type="catalytic activity">
    <reaction evidence="7">
        <text>guanosine(26) in tRNA + 2 S-adenosyl-L-methionine = N(2)-dimethylguanosine(26) in tRNA + 2 S-adenosyl-L-homocysteine + 2 H(+)</text>
        <dbReference type="Rhea" id="RHEA:43140"/>
        <dbReference type="Rhea" id="RHEA-COMP:10359"/>
        <dbReference type="Rhea" id="RHEA-COMP:10360"/>
        <dbReference type="ChEBI" id="CHEBI:15378"/>
        <dbReference type="ChEBI" id="CHEBI:57856"/>
        <dbReference type="ChEBI" id="CHEBI:59789"/>
        <dbReference type="ChEBI" id="CHEBI:74269"/>
        <dbReference type="ChEBI" id="CHEBI:74513"/>
        <dbReference type="EC" id="2.1.1.216"/>
    </reaction>
</comment>
<protein>
    <recommendedName>
        <fullName evidence="7">tRNA (guanine(26)-N(2))-dimethyltransferase</fullName>
        <ecNumber evidence="7">2.1.1.216</ecNumber>
    </recommendedName>
</protein>
<reference evidence="9" key="1">
    <citation type="submission" date="2021-05" db="EMBL/GenBank/DDBJ databases">
        <title>The genome of the haptophyte Pavlova lutheri (Diacronema luteri, Pavlovales) - a model for lipid biosynthesis in eukaryotic algae.</title>
        <authorList>
            <person name="Hulatt C.J."/>
            <person name="Posewitz M.C."/>
        </authorList>
    </citation>
    <scope>NUCLEOTIDE SEQUENCE</scope>
    <source>
        <strain evidence="9">NIVA-4/92</strain>
    </source>
</reference>
<proteinExistence type="inferred from homology"/>
<keyword evidence="3 7" id="KW-0808">Transferase</keyword>
<accession>A0A8J5XM72</accession>
<dbReference type="OrthoDB" id="6349953at2759"/>
<keyword evidence="1 7" id="KW-0820">tRNA-binding</keyword>
<dbReference type="Pfam" id="PF02005">
    <property type="entry name" value="TRM"/>
    <property type="match status" value="1"/>
</dbReference>
<dbReference type="Proteomes" id="UP000751190">
    <property type="component" value="Unassembled WGS sequence"/>
</dbReference>
<dbReference type="GO" id="GO:0160104">
    <property type="term" value="F:tRNA (guanine(26)-N2)-dimethyltransferase activity"/>
    <property type="evidence" value="ECO:0007669"/>
    <property type="project" value="UniProtKB-UniRule"/>
</dbReference>
<dbReference type="PANTHER" id="PTHR10631:SF9">
    <property type="entry name" value="TRNA (GUANINE(26)-N(2))-DIMETHYLTRANSFERASE"/>
    <property type="match status" value="1"/>
</dbReference>
<feature type="compositionally biased region" description="Low complexity" evidence="8">
    <location>
        <begin position="422"/>
        <end position="438"/>
    </location>
</feature>
<evidence type="ECO:0000256" key="6">
    <source>
        <dbReference type="ARBA" id="ARBA00022884"/>
    </source>
</evidence>
<dbReference type="InterPro" id="IPR002905">
    <property type="entry name" value="Trm1"/>
</dbReference>
<dbReference type="Gene3D" id="3.40.50.150">
    <property type="entry name" value="Vaccinia Virus protein VP39"/>
    <property type="match status" value="1"/>
</dbReference>
<dbReference type="EMBL" id="JAGTXO010000007">
    <property type="protein sequence ID" value="KAG8466531.1"/>
    <property type="molecule type" value="Genomic_DNA"/>
</dbReference>
<dbReference type="InterPro" id="IPR029063">
    <property type="entry name" value="SAM-dependent_MTases_sf"/>
</dbReference>
<comment type="similarity">
    <text evidence="7">Belongs to the class I-like SAM-binding methyltransferase superfamily. Trm1 family.</text>
</comment>
<keyword evidence="10" id="KW-1185">Reference proteome</keyword>
<dbReference type="EC" id="2.1.1.216" evidence="7"/>
<dbReference type="GO" id="GO:0002940">
    <property type="term" value="P:tRNA N2-guanine methylation"/>
    <property type="evidence" value="ECO:0007669"/>
    <property type="project" value="TreeGrafter"/>
</dbReference>
<dbReference type="Gene3D" id="3.30.56.70">
    <property type="entry name" value="N2,N2-dimethylguanosine tRNA methyltransferase, C-terminal domain"/>
    <property type="match status" value="1"/>
</dbReference>
<sequence length="438" mass="45656">MLVWAPLTCLASIVTERGVRLDTTGAFYRAESAISRDFAVLAAAVHAGADGAEDVGRPTRALRVLDAFGGCGSRSARYLERGVARFVHCNEGSDELGALIRANLAPYGTEGDTWAVSHVDAHALLLRNVGEYAFDLIDADSFGLSARALSAAMWSVKLGGLLYATQTDGRAHTAPERCLAAYGAWPAGSSATNPAVNEQAIRLLIGRAVQEAAMHGLIATPLFSLYARHGPCYRSMLALSRAPSRSPQLRGRLGFVATCGACGQHAVLDWSRLGAAICPNCGACGVGAVPCAGPLYVGPLHDRAFVQRMRCVAGAWGDEYAPAAKLLATLAAEAAVEGVAGDAPLFYHAHSVASRAALRGPVRLSALVDVLQAKGWRASRVHFDRFGLKTNAPVDAQVAAARALAGLGLGAAPARPHSEQIVVPSSPSLPTSVDPNPL</sequence>
<keyword evidence="2 7" id="KW-0489">Methyltransferase</keyword>
<dbReference type="PANTHER" id="PTHR10631">
    <property type="entry name" value="N 2 ,N 2 -DIMETHYLGUANOSINE TRNA METHYLTRANSFERASE"/>
    <property type="match status" value="1"/>
</dbReference>
<organism evidence="9 10">
    <name type="scientific">Diacronema lutheri</name>
    <name type="common">Unicellular marine alga</name>
    <name type="synonym">Monochrysis lutheri</name>
    <dbReference type="NCBI Taxonomy" id="2081491"/>
    <lineage>
        <taxon>Eukaryota</taxon>
        <taxon>Haptista</taxon>
        <taxon>Haptophyta</taxon>
        <taxon>Pavlovophyceae</taxon>
        <taxon>Pavlovales</taxon>
        <taxon>Pavlovaceae</taxon>
        <taxon>Diacronema</taxon>
    </lineage>
</organism>
<keyword evidence="4 7" id="KW-0949">S-adenosyl-L-methionine</keyword>
<gene>
    <name evidence="9" type="ORF">KFE25_007910</name>
</gene>
<keyword evidence="6 7" id="KW-0694">RNA-binding</keyword>
<dbReference type="GO" id="GO:0000049">
    <property type="term" value="F:tRNA binding"/>
    <property type="evidence" value="ECO:0007669"/>
    <property type="project" value="UniProtKB-UniRule"/>
</dbReference>
<dbReference type="OMA" id="FIRPMPY"/>
<evidence type="ECO:0000256" key="4">
    <source>
        <dbReference type="ARBA" id="ARBA00022691"/>
    </source>
</evidence>
<name>A0A8J5XM72_DIALT</name>
<dbReference type="PROSITE" id="PS51626">
    <property type="entry name" value="SAM_MT_TRM1"/>
    <property type="match status" value="1"/>
</dbReference>
<dbReference type="SUPFAM" id="SSF53335">
    <property type="entry name" value="S-adenosyl-L-methionine-dependent methyltransferases"/>
    <property type="match status" value="1"/>
</dbReference>
<evidence type="ECO:0000256" key="7">
    <source>
        <dbReference type="PROSITE-ProRule" id="PRU00958"/>
    </source>
</evidence>
<dbReference type="AlphaFoldDB" id="A0A8J5XM72"/>
<feature type="region of interest" description="Disordered" evidence="8">
    <location>
        <begin position="419"/>
        <end position="438"/>
    </location>
</feature>
<evidence type="ECO:0000256" key="8">
    <source>
        <dbReference type="SAM" id="MobiDB-lite"/>
    </source>
</evidence>
<evidence type="ECO:0000313" key="10">
    <source>
        <dbReference type="Proteomes" id="UP000751190"/>
    </source>
</evidence>
<evidence type="ECO:0000256" key="1">
    <source>
        <dbReference type="ARBA" id="ARBA00022555"/>
    </source>
</evidence>
<keyword evidence="5 7" id="KW-0819">tRNA processing</keyword>
<evidence type="ECO:0000313" key="9">
    <source>
        <dbReference type="EMBL" id="KAG8466531.1"/>
    </source>
</evidence>
<evidence type="ECO:0000256" key="5">
    <source>
        <dbReference type="ARBA" id="ARBA00022694"/>
    </source>
</evidence>
<comment type="caution">
    <text evidence="9">The sequence shown here is derived from an EMBL/GenBank/DDBJ whole genome shotgun (WGS) entry which is preliminary data.</text>
</comment>
<evidence type="ECO:0000256" key="3">
    <source>
        <dbReference type="ARBA" id="ARBA00022679"/>
    </source>
</evidence>
<dbReference type="InterPro" id="IPR042296">
    <property type="entry name" value="tRNA_met_Trm1_C"/>
</dbReference>